<accession>L8EA22</accession>
<proteinExistence type="predicted"/>
<reference evidence="1" key="1">
    <citation type="journal article" date="2013" name="PLoS ONE">
        <title>Direct detection of alternative open reading frames translation products in human significantly expands the proteome.</title>
        <authorList>
            <person name="Vanderperre B."/>
            <person name="Lucier J.-F."/>
            <person name="Motard J."/>
            <person name="Tremblay G."/>
            <person name="Vanderperre S."/>
            <person name="Wisztorski M."/>
            <person name="Salzet M."/>
            <person name="Boisvert F.-M."/>
            <person name="Roucou X."/>
        </authorList>
    </citation>
    <scope>NUCLEOTIDE SEQUENCE</scope>
</reference>
<sequence length="48" mass="5947">MMISFSLLNQNQQRKQIPFLSWKMRMTSLQIRKSRRMRQNPIVSRMSY</sequence>
<gene>
    <name evidence="1" type="primary">FAM21B</name>
</gene>
<name>L8EA22_HUMAN</name>
<evidence type="ECO:0000313" key="1">
    <source>
        <dbReference type="EMBL" id="CCQ43591.1"/>
    </source>
</evidence>
<dbReference type="AlphaFoldDB" id="L8EA22"/>
<dbReference type="ChiTaRS" id="WASHC2A">
    <property type="organism name" value="human"/>
</dbReference>
<organism evidence="1">
    <name type="scientific">Homo sapiens</name>
    <name type="common">Human</name>
    <dbReference type="NCBI Taxonomy" id="9606"/>
    <lineage>
        <taxon>Eukaryota</taxon>
        <taxon>Metazoa</taxon>
        <taxon>Chordata</taxon>
        <taxon>Craniata</taxon>
        <taxon>Vertebrata</taxon>
        <taxon>Euteleostomi</taxon>
        <taxon>Mammalia</taxon>
        <taxon>Eutheria</taxon>
        <taxon>Euarchontoglires</taxon>
        <taxon>Primates</taxon>
        <taxon>Haplorrhini</taxon>
        <taxon>Catarrhini</taxon>
        <taxon>Hominidae</taxon>
        <taxon>Homo</taxon>
    </lineage>
</organism>
<dbReference type="EMBL" id="HF584094">
    <property type="protein sequence ID" value="CCQ43591.1"/>
    <property type="molecule type" value="Genomic_DNA"/>
</dbReference>
<protein>
    <submittedName>
        <fullName evidence="1">Alternative protein FAM21B</fullName>
    </submittedName>
</protein>